<proteinExistence type="predicted"/>
<feature type="compositionally biased region" description="Basic and acidic residues" evidence="1">
    <location>
        <begin position="225"/>
        <end position="241"/>
    </location>
</feature>
<sequence>MVRQALSIFATIPAAYKKLRPAPDLSVNAFISLGLPMKQHALTAVTATDLYNNCFSKELPNWDIPSSRCIPLRSHVKRLEDLLEQESQSQAQSFIDKRFQGNNLLPLWTLTWWKEMDEVIMGQRLWREVIAWLREGTKGQFASDVEAAMLIDEVRVLLDELAWNETMSVLREDPTTNTLLFWRLLSYLWLNDLILNMLITELFQFEIKRAKGTKDYNKTLLDNIKLDPTRDPNNEEIDPHSEQPTSWSNNHVDEESMNDQHNIAHELMQSTPQPNNRLDTKHALSKAWTELSAKIAVLEQLYADQAPAHHLNQAANAARNTHMEYE</sequence>
<evidence type="ECO:0000256" key="1">
    <source>
        <dbReference type="SAM" id="MobiDB-lite"/>
    </source>
</evidence>
<feature type="region of interest" description="Disordered" evidence="1">
    <location>
        <begin position="225"/>
        <end position="253"/>
    </location>
</feature>
<dbReference type="AlphaFoldDB" id="A0A0C9VY05"/>
<dbReference type="HOGENOM" id="CLU_853032_0_0_1"/>
<evidence type="ECO:0000313" key="2">
    <source>
        <dbReference type="EMBL" id="KIJ43336.1"/>
    </source>
</evidence>
<accession>A0A0C9VY05</accession>
<keyword evidence="3" id="KW-1185">Reference proteome</keyword>
<evidence type="ECO:0000313" key="3">
    <source>
        <dbReference type="Proteomes" id="UP000054279"/>
    </source>
</evidence>
<reference evidence="2 3" key="1">
    <citation type="submission" date="2014-06" db="EMBL/GenBank/DDBJ databases">
        <title>Evolutionary Origins and Diversification of the Mycorrhizal Mutualists.</title>
        <authorList>
            <consortium name="DOE Joint Genome Institute"/>
            <consortium name="Mycorrhizal Genomics Consortium"/>
            <person name="Kohler A."/>
            <person name="Kuo A."/>
            <person name="Nagy L.G."/>
            <person name="Floudas D."/>
            <person name="Copeland A."/>
            <person name="Barry K.W."/>
            <person name="Cichocki N."/>
            <person name="Veneault-Fourrey C."/>
            <person name="LaButti K."/>
            <person name="Lindquist E.A."/>
            <person name="Lipzen A."/>
            <person name="Lundell T."/>
            <person name="Morin E."/>
            <person name="Murat C."/>
            <person name="Riley R."/>
            <person name="Ohm R."/>
            <person name="Sun H."/>
            <person name="Tunlid A."/>
            <person name="Henrissat B."/>
            <person name="Grigoriev I.V."/>
            <person name="Hibbett D.S."/>
            <person name="Martin F."/>
        </authorList>
    </citation>
    <scope>NUCLEOTIDE SEQUENCE [LARGE SCALE GENOMIC DNA]</scope>
    <source>
        <strain evidence="2 3">SS14</strain>
    </source>
</reference>
<organism evidence="2 3">
    <name type="scientific">Sphaerobolus stellatus (strain SS14)</name>
    <dbReference type="NCBI Taxonomy" id="990650"/>
    <lineage>
        <taxon>Eukaryota</taxon>
        <taxon>Fungi</taxon>
        <taxon>Dikarya</taxon>
        <taxon>Basidiomycota</taxon>
        <taxon>Agaricomycotina</taxon>
        <taxon>Agaricomycetes</taxon>
        <taxon>Phallomycetidae</taxon>
        <taxon>Geastrales</taxon>
        <taxon>Sphaerobolaceae</taxon>
        <taxon>Sphaerobolus</taxon>
    </lineage>
</organism>
<gene>
    <name evidence="2" type="ORF">M422DRAFT_253539</name>
</gene>
<protein>
    <submittedName>
        <fullName evidence="2">Uncharacterized protein</fullName>
    </submittedName>
</protein>
<dbReference type="EMBL" id="KN837124">
    <property type="protein sequence ID" value="KIJ43336.1"/>
    <property type="molecule type" value="Genomic_DNA"/>
</dbReference>
<name>A0A0C9VY05_SPHS4</name>
<dbReference type="Proteomes" id="UP000054279">
    <property type="component" value="Unassembled WGS sequence"/>
</dbReference>